<comment type="caution">
    <text evidence="4">The sequence shown here is derived from an EMBL/GenBank/DDBJ whole genome shotgun (WGS) entry which is preliminary data.</text>
</comment>
<keyword evidence="1" id="KW-0175">Coiled coil</keyword>
<name>A0A0W8I8P7_9MICO</name>
<dbReference type="AlphaFoldDB" id="A0A0W8I8P7"/>
<dbReference type="EMBL" id="LQBL01000022">
    <property type="protein sequence ID" value="KUG55767.1"/>
    <property type="molecule type" value="Genomic_DNA"/>
</dbReference>
<accession>A0A0W8I8P7</accession>
<proteinExistence type="predicted"/>
<feature type="domain" description="TPM" evidence="3">
    <location>
        <begin position="27"/>
        <end position="147"/>
    </location>
</feature>
<organism evidence="4 5">
    <name type="scientific">Serinicoccus chungangensis</name>
    <dbReference type="NCBI Taxonomy" id="767452"/>
    <lineage>
        <taxon>Bacteria</taxon>
        <taxon>Bacillati</taxon>
        <taxon>Actinomycetota</taxon>
        <taxon>Actinomycetes</taxon>
        <taxon>Micrococcales</taxon>
        <taxon>Ornithinimicrobiaceae</taxon>
        <taxon>Serinicoccus</taxon>
    </lineage>
</organism>
<keyword evidence="5" id="KW-1185">Reference proteome</keyword>
<evidence type="ECO:0000259" key="3">
    <source>
        <dbReference type="Pfam" id="PF04536"/>
    </source>
</evidence>
<dbReference type="Pfam" id="PF04536">
    <property type="entry name" value="TPM_phosphatase"/>
    <property type="match status" value="1"/>
</dbReference>
<gene>
    <name evidence="4" type="ORF">AVL62_05620</name>
</gene>
<dbReference type="InterPro" id="IPR007621">
    <property type="entry name" value="TPM_dom"/>
</dbReference>
<feature type="region of interest" description="Disordered" evidence="2">
    <location>
        <begin position="152"/>
        <end position="171"/>
    </location>
</feature>
<dbReference type="STRING" id="767452.AVL62_05620"/>
<reference evidence="4 5" key="1">
    <citation type="submission" date="2015-12" db="EMBL/GenBank/DDBJ databases">
        <title>Serinicoccus chungangenesis strain CD08_5 genome sequencing and assembly.</title>
        <authorList>
            <person name="Chander A.M."/>
            <person name="Kaur G."/>
            <person name="Nair G.R."/>
            <person name="Dhawan D.K."/>
            <person name="Kochhar R.K."/>
            <person name="Mayilraj S."/>
            <person name="Bhadada S.K."/>
        </authorList>
    </citation>
    <scope>NUCLEOTIDE SEQUENCE [LARGE SCALE GENOMIC DNA]</scope>
    <source>
        <strain evidence="4 5">CD08_5</strain>
    </source>
</reference>
<feature type="coiled-coil region" evidence="1">
    <location>
        <begin position="330"/>
        <end position="357"/>
    </location>
</feature>
<evidence type="ECO:0000256" key="1">
    <source>
        <dbReference type="SAM" id="Coils"/>
    </source>
</evidence>
<protein>
    <recommendedName>
        <fullName evidence="3">TPM domain-containing protein</fullName>
    </recommendedName>
</protein>
<evidence type="ECO:0000256" key="2">
    <source>
        <dbReference type="SAM" id="MobiDB-lite"/>
    </source>
</evidence>
<dbReference type="Proteomes" id="UP000054837">
    <property type="component" value="Unassembled WGS sequence"/>
</dbReference>
<evidence type="ECO:0000313" key="4">
    <source>
        <dbReference type="EMBL" id="KUG55767.1"/>
    </source>
</evidence>
<dbReference type="Gene3D" id="3.10.310.50">
    <property type="match status" value="1"/>
</dbReference>
<sequence>MGAALALAPAVAGSAAAEQPSYLEDAVHDPADVLSDAEEAAATEQIEALREETGLQLFVAYVDTFEDSSGATVGGEEWATLTAEESEMGTGDLLLAVAVDQRAYGVGDAGGTLSPEQVETVQLQDIEPRLAEDDWAGAVEGATEGFAREYADASSGGGAGVPDGDQVQPTSSGGLGGAFPLLFFAPLVVGGVAMAVRSRQRRRPDPGAPVPPHAQGRSLPELHREAAEALVGMDDAVRSAGEELDFARAQFGTQRTEAFGAALERARQAAREAFSLRQQLDDDTEEPESVQRGMLGRILDLTGTARAELDARTQEFARLRSLQDRAPQFLAELATRARETRERLPAAEQELRGLAARHPAAALATVRGNLAQATNLLDSADGFVTAGRQSLERDDRASAVAAARAAEESVGQAATLLDQVSTADAELRGAGEAITAGIASLSADLQDARRLGAGEPTVAQAVQRARAAIEQAQTSRDGGDPLRALAELDAAEHDLDALLEPLRESDRHQTKLRGDFEARVSRVGARLRSIDQTVATRRGAVSSGPRTRISEALRLYDDAVAQAAESPTAAMQLLTRAEQLGEQALTEAQRDADQWGGPGGFGGPTSGRGHRGIDPWSLVLGGILSGMGSSHRHSGGWGGGGSFGGGGGGFGGGSFGGGSFGGGGGGGTFSGGRF</sequence>
<feature type="region of interest" description="Disordered" evidence="2">
    <location>
        <begin position="199"/>
        <end position="219"/>
    </location>
</feature>
<evidence type="ECO:0000313" key="5">
    <source>
        <dbReference type="Proteomes" id="UP000054837"/>
    </source>
</evidence>